<name>A0ABX2TKT3_9PROT</name>
<dbReference type="CDD" id="cd00156">
    <property type="entry name" value="REC"/>
    <property type="match status" value="1"/>
</dbReference>
<gene>
    <name evidence="4" type="ORF">HND93_33995</name>
</gene>
<evidence type="ECO:0000313" key="4">
    <source>
        <dbReference type="EMBL" id="NYZ24744.1"/>
    </source>
</evidence>
<dbReference type="PANTHER" id="PTHR44591">
    <property type="entry name" value="STRESS RESPONSE REGULATOR PROTEIN 1"/>
    <property type="match status" value="1"/>
</dbReference>
<dbReference type="InterPro" id="IPR050595">
    <property type="entry name" value="Bact_response_regulator"/>
</dbReference>
<proteinExistence type="predicted"/>
<feature type="modified residue" description="4-aspartylphosphate" evidence="2">
    <location>
        <position position="58"/>
    </location>
</feature>
<accession>A0ABX2TKT3</accession>
<dbReference type="SUPFAM" id="SSF52172">
    <property type="entry name" value="CheY-like"/>
    <property type="match status" value="1"/>
</dbReference>
<evidence type="ECO:0000259" key="3">
    <source>
        <dbReference type="PROSITE" id="PS50110"/>
    </source>
</evidence>
<evidence type="ECO:0000256" key="2">
    <source>
        <dbReference type="PROSITE-ProRule" id="PRU00169"/>
    </source>
</evidence>
<keyword evidence="1 2" id="KW-0597">Phosphoprotein</keyword>
<dbReference type="Pfam" id="PF00072">
    <property type="entry name" value="Response_reg"/>
    <property type="match status" value="1"/>
</dbReference>
<protein>
    <submittedName>
        <fullName evidence="4">Response regulator</fullName>
    </submittedName>
</protein>
<dbReference type="Proteomes" id="UP000584642">
    <property type="component" value="Unassembled WGS sequence"/>
</dbReference>
<dbReference type="InterPro" id="IPR011006">
    <property type="entry name" value="CheY-like_superfamily"/>
</dbReference>
<comment type="caution">
    <text evidence="4">The sequence shown here is derived from an EMBL/GenBank/DDBJ whole genome shotgun (WGS) entry which is preliminary data.</text>
</comment>
<reference evidence="4 5" key="1">
    <citation type="submission" date="2020-05" db="EMBL/GenBank/DDBJ databases">
        <title>Azospirillum oleiclasticum sp. nov, a nitrogen-fixing and heavy crude oil-emulsifying bacterium isolated from the crude oil of Yumen Oilfield.</title>
        <authorList>
            <person name="Wu D."/>
            <person name="Cai M."/>
            <person name="Zhang X."/>
        </authorList>
    </citation>
    <scope>NUCLEOTIDE SEQUENCE [LARGE SCALE GENOMIC DNA]</scope>
    <source>
        <strain evidence="4 5">ROY-1-1-2</strain>
    </source>
</reference>
<dbReference type="PROSITE" id="PS50110">
    <property type="entry name" value="RESPONSE_REGULATORY"/>
    <property type="match status" value="1"/>
</dbReference>
<evidence type="ECO:0000313" key="5">
    <source>
        <dbReference type="Proteomes" id="UP000584642"/>
    </source>
</evidence>
<evidence type="ECO:0000256" key="1">
    <source>
        <dbReference type="ARBA" id="ARBA00022553"/>
    </source>
</evidence>
<dbReference type="InterPro" id="IPR001789">
    <property type="entry name" value="Sig_transdc_resp-reg_receiver"/>
</dbReference>
<dbReference type="EMBL" id="JABFDB010000044">
    <property type="protein sequence ID" value="NYZ24744.1"/>
    <property type="molecule type" value="Genomic_DNA"/>
</dbReference>
<organism evidence="4 5">
    <name type="scientific">Azospirillum oleiclasticum</name>
    <dbReference type="NCBI Taxonomy" id="2735135"/>
    <lineage>
        <taxon>Bacteria</taxon>
        <taxon>Pseudomonadati</taxon>
        <taxon>Pseudomonadota</taxon>
        <taxon>Alphaproteobacteria</taxon>
        <taxon>Rhodospirillales</taxon>
        <taxon>Azospirillaceae</taxon>
        <taxon>Azospirillum</taxon>
    </lineage>
</organism>
<feature type="domain" description="Response regulatory" evidence="3">
    <location>
        <begin position="7"/>
        <end position="124"/>
    </location>
</feature>
<keyword evidence="5" id="KW-1185">Reference proteome</keyword>
<sequence>MDGRSDVALVIDDEPTVLYGLTLVLEQLGWEVVAAASADEAMRRLAARRTCPDVIVADYRLRDGRTGAEAIRAVHAMVGRAVPAMLLTGDTSPDRLKEARRSGFTLLHKPITIGELNNQLVLLRH</sequence>
<dbReference type="SMART" id="SM00448">
    <property type="entry name" value="REC"/>
    <property type="match status" value="1"/>
</dbReference>
<dbReference type="Gene3D" id="3.40.50.2300">
    <property type="match status" value="1"/>
</dbReference>
<dbReference type="RefSeq" id="WP_180286517.1">
    <property type="nucleotide sequence ID" value="NZ_JABFDB010000044.1"/>
</dbReference>
<dbReference type="PANTHER" id="PTHR44591:SF3">
    <property type="entry name" value="RESPONSE REGULATORY DOMAIN-CONTAINING PROTEIN"/>
    <property type="match status" value="1"/>
</dbReference>